<sequence>MRHADGGLTGETFGTLHWRGWRDAARRGRQAASFALIGTILALSGATTHAHARLVLPGEASREEPTGAVRAIAGWTDFCARMPAECMVDTAEPTVIPLTVAVWRTLLSVNRRVNARIRPITDQAHWGVVDRWDFPDDGSGDCEDYQLLKRRMLVERGLPRRVLLMTVVIDEINEGHAVLTVRTDRGDFILDNKTDAIRPWRRTGYSFIKRAGQDGAAWVSLEGKDGTAQVATAEP</sequence>
<gene>
    <name evidence="1" type="ORF">SAMN05216360_12111</name>
</gene>
<dbReference type="Gene3D" id="3.10.620.30">
    <property type="match status" value="1"/>
</dbReference>
<dbReference type="AlphaFoldDB" id="A0A1H0J1J4"/>
<proteinExistence type="predicted"/>
<dbReference type="Proteomes" id="UP000198704">
    <property type="component" value="Unassembled WGS sequence"/>
</dbReference>
<dbReference type="OrthoDB" id="7206808at2"/>
<keyword evidence="2" id="KW-1185">Reference proteome</keyword>
<organism evidence="1 2">
    <name type="scientific">Methylobacterium phyllostachyos</name>
    <dbReference type="NCBI Taxonomy" id="582672"/>
    <lineage>
        <taxon>Bacteria</taxon>
        <taxon>Pseudomonadati</taxon>
        <taxon>Pseudomonadota</taxon>
        <taxon>Alphaproteobacteria</taxon>
        <taxon>Hyphomicrobiales</taxon>
        <taxon>Methylobacteriaceae</taxon>
        <taxon>Methylobacterium</taxon>
    </lineage>
</organism>
<dbReference type="InterPro" id="IPR010319">
    <property type="entry name" value="Transglutaminase-like_Cys_pept"/>
</dbReference>
<evidence type="ECO:0000313" key="1">
    <source>
        <dbReference type="EMBL" id="SDO37576.1"/>
    </source>
</evidence>
<dbReference type="PANTHER" id="PTHR39327">
    <property type="match status" value="1"/>
</dbReference>
<dbReference type="Pfam" id="PF06035">
    <property type="entry name" value="Peptidase_C93"/>
    <property type="match status" value="1"/>
</dbReference>
<dbReference type="RefSeq" id="WP_091721451.1">
    <property type="nucleotide sequence ID" value="NZ_FNHS01000021.1"/>
</dbReference>
<name>A0A1H0J1J4_9HYPH</name>
<dbReference type="EMBL" id="FNHS01000021">
    <property type="protein sequence ID" value="SDO37576.1"/>
    <property type="molecule type" value="Genomic_DNA"/>
</dbReference>
<protein>
    <submittedName>
        <fullName evidence="1">Predicted transglutaminase-like cysteine proteinase</fullName>
    </submittedName>
</protein>
<dbReference type="STRING" id="582672.SAMN05216360_12111"/>
<dbReference type="PANTHER" id="PTHR39327:SF1">
    <property type="entry name" value="BLR5470 PROTEIN"/>
    <property type="match status" value="1"/>
</dbReference>
<accession>A0A1H0J1J4</accession>
<reference evidence="2" key="1">
    <citation type="submission" date="2016-10" db="EMBL/GenBank/DDBJ databases">
        <authorList>
            <person name="Varghese N."/>
            <person name="Submissions S."/>
        </authorList>
    </citation>
    <scope>NUCLEOTIDE SEQUENCE [LARGE SCALE GENOMIC DNA]</scope>
    <source>
        <strain evidence="2">BL47</strain>
    </source>
</reference>
<evidence type="ECO:0000313" key="2">
    <source>
        <dbReference type="Proteomes" id="UP000198704"/>
    </source>
</evidence>